<evidence type="ECO:0000313" key="1">
    <source>
        <dbReference type="EMBL" id="OCK83498.1"/>
    </source>
</evidence>
<sequence length="287" mass="32414">MLHVECSGMPYEIGLQHGRAAKEHIGRSIAFYTKLFRLTSKQNWDQVRGTAGVFNDRISEKWPQYYQEMQDIAHGANLDVLDIIALHVRTEIAFGQWSDGCTSLSWKAETQSFIGQNWDWMEEQKAKGLDDSRLPVHLGLRLALKSSLAEVVMQALEKVGMASSAYMLIADSKGACGLKITCKAFDRRHQGVEEPGWLKDTVTRVERIKALATKLGRNTTGLSWEEFSQLFDDHEGFPCSICRWEPTSLGMGGSLFNIVMELTGRRAIVRLGRPCQVECVVELRFDR</sequence>
<keyword evidence="2" id="KW-1185">Reference proteome</keyword>
<dbReference type="AlphaFoldDB" id="A0A8E2EGL7"/>
<dbReference type="PANTHER" id="PTHR34180:SF1">
    <property type="entry name" value="BETA-ALANYL-DOPAMINE_CARCININE HYDROLASE"/>
    <property type="match status" value="1"/>
</dbReference>
<dbReference type="NCBIfam" id="NF040521">
    <property type="entry name" value="C45_proenzyme"/>
    <property type="match status" value="1"/>
</dbReference>
<evidence type="ECO:0000313" key="2">
    <source>
        <dbReference type="Proteomes" id="UP000250266"/>
    </source>
</evidence>
<dbReference type="OrthoDB" id="189997at2759"/>
<organism evidence="1 2">
    <name type="scientific">Lepidopterella palustris CBS 459.81</name>
    <dbReference type="NCBI Taxonomy" id="1314670"/>
    <lineage>
        <taxon>Eukaryota</taxon>
        <taxon>Fungi</taxon>
        <taxon>Dikarya</taxon>
        <taxon>Ascomycota</taxon>
        <taxon>Pezizomycotina</taxon>
        <taxon>Dothideomycetes</taxon>
        <taxon>Pleosporomycetidae</taxon>
        <taxon>Mytilinidiales</taxon>
        <taxon>Argynnaceae</taxon>
        <taxon>Lepidopterella</taxon>
    </lineage>
</organism>
<dbReference type="InterPro" id="IPR047801">
    <property type="entry name" value="Peptidase_C45"/>
</dbReference>
<dbReference type="Gene3D" id="3.60.60.10">
    <property type="entry name" value="Penicillin V Acylase, Chain A"/>
    <property type="match status" value="1"/>
</dbReference>
<dbReference type="Gene3D" id="1.10.10.2120">
    <property type="match status" value="1"/>
</dbReference>
<gene>
    <name evidence="1" type="ORF">K432DRAFT_414617</name>
</gene>
<dbReference type="Proteomes" id="UP000250266">
    <property type="component" value="Unassembled WGS sequence"/>
</dbReference>
<dbReference type="InterPro" id="IPR047794">
    <property type="entry name" value="C45_proenzyme-like"/>
</dbReference>
<proteinExistence type="predicted"/>
<protein>
    <submittedName>
        <fullName evidence="1">Uncharacterized protein</fullName>
    </submittedName>
</protein>
<dbReference type="PANTHER" id="PTHR34180">
    <property type="entry name" value="PEPTIDASE C45"/>
    <property type="match status" value="1"/>
</dbReference>
<accession>A0A8E2EGL7</accession>
<name>A0A8E2EGL7_9PEZI</name>
<reference evidence="1 2" key="1">
    <citation type="journal article" date="2016" name="Nat. Commun.">
        <title>Ectomycorrhizal ecology is imprinted in the genome of the dominant symbiotic fungus Cenococcum geophilum.</title>
        <authorList>
            <consortium name="DOE Joint Genome Institute"/>
            <person name="Peter M."/>
            <person name="Kohler A."/>
            <person name="Ohm R.A."/>
            <person name="Kuo A."/>
            <person name="Krutzmann J."/>
            <person name="Morin E."/>
            <person name="Arend M."/>
            <person name="Barry K.W."/>
            <person name="Binder M."/>
            <person name="Choi C."/>
            <person name="Clum A."/>
            <person name="Copeland A."/>
            <person name="Grisel N."/>
            <person name="Haridas S."/>
            <person name="Kipfer T."/>
            <person name="LaButti K."/>
            <person name="Lindquist E."/>
            <person name="Lipzen A."/>
            <person name="Maire R."/>
            <person name="Meier B."/>
            <person name="Mihaltcheva S."/>
            <person name="Molinier V."/>
            <person name="Murat C."/>
            <person name="Poggeler S."/>
            <person name="Quandt C.A."/>
            <person name="Sperisen C."/>
            <person name="Tritt A."/>
            <person name="Tisserant E."/>
            <person name="Crous P.W."/>
            <person name="Henrissat B."/>
            <person name="Nehls U."/>
            <person name="Egli S."/>
            <person name="Spatafora J.W."/>
            <person name="Grigoriev I.V."/>
            <person name="Martin F.M."/>
        </authorList>
    </citation>
    <scope>NUCLEOTIDE SEQUENCE [LARGE SCALE GENOMIC DNA]</scope>
    <source>
        <strain evidence="1 2">CBS 459.81</strain>
    </source>
</reference>
<dbReference type="EMBL" id="KV744859">
    <property type="protein sequence ID" value="OCK83498.1"/>
    <property type="molecule type" value="Genomic_DNA"/>
</dbReference>